<sequence>MAAIGSRPVRRPSPRRGAFEAFADQTDLLREEDLVFRTLLEPLLAVQFAVLRVDDRAAESPGSALGAAGVPVASTWLLWLLELASAAWKDSAARCSARCSASTAKDLLEAMDDYEPQGYIGASIHEPVTLHARELVGEEIADV</sequence>
<dbReference type="EMBL" id="LSRX01003684">
    <property type="protein sequence ID" value="OLP74467.1"/>
    <property type="molecule type" value="Genomic_DNA"/>
</dbReference>
<dbReference type="AlphaFoldDB" id="A0A1Q9BUU6"/>
<evidence type="ECO:0000313" key="2">
    <source>
        <dbReference type="Proteomes" id="UP000186817"/>
    </source>
</evidence>
<accession>A0A1Q9BUU6</accession>
<reference evidence="1 2" key="1">
    <citation type="submission" date="2016-02" db="EMBL/GenBank/DDBJ databases">
        <title>Genome analysis of coral dinoflagellate symbionts highlights evolutionary adaptations to a symbiotic lifestyle.</title>
        <authorList>
            <person name="Aranda M."/>
            <person name="Li Y."/>
            <person name="Liew Y.J."/>
            <person name="Baumgarten S."/>
            <person name="Simakov O."/>
            <person name="Wilson M."/>
            <person name="Piel J."/>
            <person name="Ashoor H."/>
            <person name="Bougouffa S."/>
            <person name="Bajic V.B."/>
            <person name="Ryu T."/>
            <person name="Ravasi T."/>
            <person name="Bayer T."/>
            <person name="Micklem G."/>
            <person name="Kim H."/>
            <person name="Bhak J."/>
            <person name="Lajeunesse T.C."/>
            <person name="Voolstra C.R."/>
        </authorList>
    </citation>
    <scope>NUCLEOTIDE SEQUENCE [LARGE SCALE GENOMIC DNA]</scope>
    <source>
        <strain evidence="1 2">CCMP2467</strain>
    </source>
</reference>
<comment type="caution">
    <text evidence="1">The sequence shown here is derived from an EMBL/GenBank/DDBJ whole genome shotgun (WGS) entry which is preliminary data.</text>
</comment>
<keyword evidence="2" id="KW-1185">Reference proteome</keyword>
<dbReference type="Proteomes" id="UP000186817">
    <property type="component" value="Unassembled WGS sequence"/>
</dbReference>
<evidence type="ECO:0000313" key="1">
    <source>
        <dbReference type="EMBL" id="OLP74467.1"/>
    </source>
</evidence>
<proteinExistence type="predicted"/>
<gene>
    <name evidence="1" type="ORF">AK812_SmicGene45986</name>
</gene>
<protein>
    <submittedName>
        <fullName evidence="1">Uncharacterized protein</fullName>
    </submittedName>
</protein>
<name>A0A1Q9BUU6_SYMMI</name>
<dbReference type="OrthoDB" id="10338904at2759"/>
<organism evidence="1 2">
    <name type="scientific">Symbiodinium microadriaticum</name>
    <name type="common">Dinoflagellate</name>
    <name type="synonym">Zooxanthella microadriatica</name>
    <dbReference type="NCBI Taxonomy" id="2951"/>
    <lineage>
        <taxon>Eukaryota</taxon>
        <taxon>Sar</taxon>
        <taxon>Alveolata</taxon>
        <taxon>Dinophyceae</taxon>
        <taxon>Suessiales</taxon>
        <taxon>Symbiodiniaceae</taxon>
        <taxon>Symbiodinium</taxon>
    </lineage>
</organism>